<keyword evidence="4" id="KW-1185">Reference proteome</keyword>
<organism evidence="3 4">
    <name type="scientific">Streptomyces sodiiphilus</name>
    <dbReference type="NCBI Taxonomy" id="226217"/>
    <lineage>
        <taxon>Bacteria</taxon>
        <taxon>Bacillati</taxon>
        <taxon>Actinomycetota</taxon>
        <taxon>Actinomycetes</taxon>
        <taxon>Kitasatosporales</taxon>
        <taxon>Streptomycetaceae</taxon>
        <taxon>Streptomyces</taxon>
    </lineage>
</organism>
<evidence type="ECO:0000259" key="2">
    <source>
        <dbReference type="Pfam" id="PF01243"/>
    </source>
</evidence>
<dbReference type="Gene3D" id="2.30.110.10">
    <property type="entry name" value="Electron Transport, Fmn-binding Protein, Chain A"/>
    <property type="match status" value="1"/>
</dbReference>
<feature type="compositionally biased region" description="Basic and acidic residues" evidence="1">
    <location>
        <begin position="29"/>
        <end position="40"/>
    </location>
</feature>
<feature type="region of interest" description="Disordered" evidence="1">
    <location>
        <begin position="222"/>
        <end position="254"/>
    </location>
</feature>
<feature type="domain" description="Pyridoxamine 5'-phosphate oxidase N-terminal" evidence="2">
    <location>
        <begin position="58"/>
        <end position="176"/>
    </location>
</feature>
<feature type="compositionally biased region" description="Pro residues" evidence="1">
    <location>
        <begin position="238"/>
        <end position="254"/>
    </location>
</feature>
<proteinExistence type="predicted"/>
<dbReference type="InterPro" id="IPR011576">
    <property type="entry name" value="Pyridox_Oxase_N"/>
</dbReference>
<sequence>MAGANGTGGGNHPPLPEEFGGPAAGRPGSDGEHAVQHRLGTRERADRFYRDQMLDHLNERMREFVARQEMFFLSTADRHGECDSTFRAGPPGFLRVLDDRTLVYPEYRGNGVHASIGNMSENPHAGLLLMDFERARIGLHINGRAHVVPDADMRALRPDLPEDPVPGRRAQLWVRIEVEEAYIHCAKHIPHLVKAPKGAPRDWGTDDHRRKGGDFFGVARAAQQRRQLERGGRSPAPADAPEPARIPVPVPDVPVPDVEEWRAEAERALAEARRRAAAAARTGGPGGWFG</sequence>
<dbReference type="PANTHER" id="PTHR42815:SF2">
    <property type="entry name" value="FAD-BINDING, PUTATIVE (AFU_ORTHOLOGUE AFUA_6G07600)-RELATED"/>
    <property type="match status" value="1"/>
</dbReference>
<evidence type="ECO:0000313" key="3">
    <source>
        <dbReference type="EMBL" id="GAA1921314.1"/>
    </source>
</evidence>
<feature type="compositionally biased region" description="Gly residues" evidence="1">
    <location>
        <begin position="1"/>
        <end position="11"/>
    </location>
</feature>
<feature type="region of interest" description="Disordered" evidence="1">
    <location>
        <begin position="1"/>
        <end position="40"/>
    </location>
</feature>
<dbReference type="RefSeq" id="WP_344262943.1">
    <property type="nucleotide sequence ID" value="NZ_BAAAMJ010000032.1"/>
</dbReference>
<protein>
    <submittedName>
        <fullName evidence="3">Pyridoxamine 5'-phosphate oxidase family protein</fullName>
    </submittedName>
</protein>
<reference evidence="4" key="1">
    <citation type="journal article" date="2019" name="Int. J. Syst. Evol. Microbiol.">
        <title>The Global Catalogue of Microorganisms (GCM) 10K type strain sequencing project: providing services to taxonomists for standard genome sequencing and annotation.</title>
        <authorList>
            <consortium name="The Broad Institute Genomics Platform"/>
            <consortium name="The Broad Institute Genome Sequencing Center for Infectious Disease"/>
            <person name="Wu L."/>
            <person name="Ma J."/>
        </authorList>
    </citation>
    <scope>NUCLEOTIDE SEQUENCE [LARGE SCALE GENOMIC DNA]</scope>
    <source>
        <strain evidence="4">JCM 13581</strain>
    </source>
</reference>
<dbReference type="Pfam" id="PF01243">
    <property type="entry name" value="PNPOx_N"/>
    <property type="match status" value="1"/>
</dbReference>
<dbReference type="InterPro" id="IPR012349">
    <property type="entry name" value="Split_barrel_FMN-bd"/>
</dbReference>
<accession>A0ABP5AS56</accession>
<evidence type="ECO:0000313" key="4">
    <source>
        <dbReference type="Proteomes" id="UP001501303"/>
    </source>
</evidence>
<dbReference type="PANTHER" id="PTHR42815">
    <property type="entry name" value="FAD-BINDING, PUTATIVE (AFU_ORTHOLOGUE AFUA_6G07600)-RELATED"/>
    <property type="match status" value="1"/>
</dbReference>
<dbReference type="EMBL" id="BAAAMJ010000032">
    <property type="protein sequence ID" value="GAA1921314.1"/>
    <property type="molecule type" value="Genomic_DNA"/>
</dbReference>
<gene>
    <name evidence="3" type="ORF">GCM10009716_32400</name>
</gene>
<name>A0ABP5AS56_9ACTN</name>
<dbReference type="SUPFAM" id="SSF50475">
    <property type="entry name" value="FMN-binding split barrel"/>
    <property type="match status" value="1"/>
</dbReference>
<comment type="caution">
    <text evidence="3">The sequence shown here is derived from an EMBL/GenBank/DDBJ whole genome shotgun (WGS) entry which is preliminary data.</text>
</comment>
<evidence type="ECO:0000256" key="1">
    <source>
        <dbReference type="SAM" id="MobiDB-lite"/>
    </source>
</evidence>
<dbReference type="Proteomes" id="UP001501303">
    <property type="component" value="Unassembled WGS sequence"/>
</dbReference>